<keyword evidence="1" id="KW-1133">Transmembrane helix</keyword>
<dbReference type="EMBL" id="CAAHDF010000008">
    <property type="protein sequence ID" value="VGM46981.1"/>
    <property type="molecule type" value="Genomic_DNA"/>
</dbReference>
<dbReference type="AlphaFoldDB" id="A0A486V885"/>
<protein>
    <submittedName>
        <fullName evidence="2">Putative prophage membrane protein</fullName>
    </submittedName>
</protein>
<gene>
    <name evidence="2" type="ORF">SAMEA4873560_03691</name>
</gene>
<organism evidence="2">
    <name type="scientific">Klebsiella pneumoniae</name>
    <dbReference type="NCBI Taxonomy" id="573"/>
    <lineage>
        <taxon>Bacteria</taxon>
        <taxon>Pseudomonadati</taxon>
        <taxon>Pseudomonadota</taxon>
        <taxon>Gammaproteobacteria</taxon>
        <taxon>Enterobacterales</taxon>
        <taxon>Enterobacteriaceae</taxon>
        <taxon>Klebsiella/Raoultella group</taxon>
        <taxon>Klebsiella</taxon>
        <taxon>Klebsiella pneumoniae complex</taxon>
    </lineage>
</organism>
<dbReference type="Pfam" id="PF16931">
    <property type="entry name" value="Phage_holin_8"/>
    <property type="match status" value="1"/>
</dbReference>
<dbReference type="InterPro" id="IPR032637">
    <property type="entry name" value="Phage_holin-like"/>
</dbReference>
<dbReference type="RefSeq" id="WP_223341301.1">
    <property type="nucleotide sequence ID" value="NZ_CAAGWA010000001.1"/>
</dbReference>
<sequence length="147" mass="15452">MSDPVSGTTIAAGGLMGASMFGLATGIDYGVVFGAFAGAVFYVATAANISRGKLVAYFMTSFIVGVLGAGLVGSKLSSWTGYSDRPLDALGAVLLSAMIIKVLTFLNSQDLNSLFNMLIWGRRCNCHSESASELSGIHRGRFPEQRE</sequence>
<evidence type="ECO:0000313" key="2">
    <source>
        <dbReference type="EMBL" id="VGM46981.1"/>
    </source>
</evidence>
<feature type="transmembrane region" description="Helical" evidence="1">
    <location>
        <begin position="55"/>
        <end position="77"/>
    </location>
</feature>
<keyword evidence="1" id="KW-0812">Transmembrane</keyword>
<name>A0A486V885_KLEPN</name>
<accession>A0A486V885</accession>
<keyword evidence="1" id="KW-0472">Membrane</keyword>
<evidence type="ECO:0000256" key="1">
    <source>
        <dbReference type="SAM" id="Phobius"/>
    </source>
</evidence>
<reference evidence="2" key="1">
    <citation type="submission" date="2019-03" db="EMBL/GenBank/DDBJ databases">
        <authorList>
            <consortium name="Pathogen Informatics"/>
        </authorList>
    </citation>
    <scope>NUCLEOTIDE SEQUENCE</scope>
    <source>
        <strain evidence="2">5012STDY7626359</strain>
    </source>
</reference>
<feature type="transmembrane region" description="Helical" evidence="1">
    <location>
        <begin position="89"/>
        <end position="107"/>
    </location>
</feature>
<feature type="transmembrane region" description="Helical" evidence="1">
    <location>
        <begin position="20"/>
        <end position="43"/>
    </location>
</feature>
<proteinExistence type="predicted"/>